<evidence type="ECO:0000313" key="9">
    <source>
        <dbReference type="Proteomes" id="UP000245362"/>
    </source>
</evidence>
<dbReference type="EMBL" id="QFWT01000002">
    <property type="protein sequence ID" value="PWI34285.1"/>
    <property type="molecule type" value="Genomic_DNA"/>
</dbReference>
<keyword evidence="4" id="KW-0474">Menaquinone biosynthesis</keyword>
<feature type="domain" description="OSBS enolase-like N-terminal" evidence="7">
    <location>
        <begin position="1"/>
        <end position="96"/>
    </location>
</feature>
<feature type="binding site" evidence="4">
    <location>
        <position position="193"/>
    </location>
    <ligand>
        <name>Mg(2+)</name>
        <dbReference type="ChEBI" id="CHEBI:18420"/>
    </ligand>
</feature>
<evidence type="ECO:0000259" key="7">
    <source>
        <dbReference type="Pfam" id="PF21508"/>
    </source>
</evidence>
<dbReference type="InterPro" id="IPR041338">
    <property type="entry name" value="OSBS_N"/>
</dbReference>
<dbReference type="InterPro" id="IPR036849">
    <property type="entry name" value="Enolase-like_C_sf"/>
</dbReference>
<dbReference type="InterPro" id="IPR029065">
    <property type="entry name" value="Enolase_C-like"/>
</dbReference>
<dbReference type="AlphaFoldDB" id="A0A2U3BC20"/>
<name>A0A2U3BC20_9VIBR</name>
<comment type="caution">
    <text evidence="8">The sequence shown here is derived from an EMBL/GenBank/DDBJ whole genome shotgun (WGS) entry which is preliminary data.</text>
</comment>
<comment type="pathway">
    <text evidence="4">Quinol/quinone metabolism; 1,4-dihydroxy-2-naphthoate biosynthesis; 1,4-dihydroxy-2-naphthoate from chorismate: step 4/7.</text>
</comment>
<dbReference type="GO" id="GO:0043748">
    <property type="term" value="F:O-succinylbenzoate synthase activity"/>
    <property type="evidence" value="ECO:0007669"/>
    <property type="project" value="UniProtKB-EC"/>
</dbReference>
<evidence type="ECO:0000256" key="2">
    <source>
        <dbReference type="ARBA" id="ARBA00022842"/>
    </source>
</evidence>
<dbReference type="PANTHER" id="PTHR48073:SF2">
    <property type="entry name" value="O-SUCCINYLBENZOATE SYNTHASE"/>
    <property type="match status" value="1"/>
</dbReference>
<evidence type="ECO:0000256" key="5">
    <source>
        <dbReference type="NCBIfam" id="TIGR01927"/>
    </source>
</evidence>
<keyword evidence="9" id="KW-1185">Reference proteome</keyword>
<dbReference type="SUPFAM" id="SSF54826">
    <property type="entry name" value="Enolase N-terminal domain-like"/>
    <property type="match status" value="1"/>
</dbReference>
<keyword evidence="3 4" id="KW-0456">Lyase</keyword>
<comment type="catalytic activity">
    <reaction evidence="4">
        <text>(1R,6R)-6-hydroxy-2-succinyl-cyclohexa-2,4-diene-1-carboxylate = 2-succinylbenzoate + H2O</text>
        <dbReference type="Rhea" id="RHEA:10196"/>
        <dbReference type="ChEBI" id="CHEBI:15377"/>
        <dbReference type="ChEBI" id="CHEBI:18325"/>
        <dbReference type="ChEBI" id="CHEBI:58689"/>
        <dbReference type="EC" id="4.2.1.113"/>
    </reaction>
</comment>
<dbReference type="Pfam" id="PF21508">
    <property type="entry name" value="MenC_N"/>
    <property type="match status" value="1"/>
</dbReference>
<dbReference type="InterPro" id="IPR029017">
    <property type="entry name" value="Enolase-like_N"/>
</dbReference>
<dbReference type="Proteomes" id="UP000245362">
    <property type="component" value="Unassembled WGS sequence"/>
</dbReference>
<organism evidence="8 9">
    <name type="scientific">Vibrio albus</name>
    <dbReference type="NCBI Taxonomy" id="2200953"/>
    <lineage>
        <taxon>Bacteria</taxon>
        <taxon>Pseudomonadati</taxon>
        <taxon>Pseudomonadota</taxon>
        <taxon>Gammaproteobacteria</taxon>
        <taxon>Vibrionales</taxon>
        <taxon>Vibrionaceae</taxon>
        <taxon>Vibrio</taxon>
    </lineage>
</organism>
<dbReference type="PANTHER" id="PTHR48073">
    <property type="entry name" value="O-SUCCINYLBENZOATE SYNTHASE-RELATED"/>
    <property type="match status" value="1"/>
</dbReference>
<dbReference type="NCBIfam" id="NF003473">
    <property type="entry name" value="PRK05105.1"/>
    <property type="match status" value="1"/>
</dbReference>
<dbReference type="GO" id="GO:0000287">
    <property type="term" value="F:magnesium ion binding"/>
    <property type="evidence" value="ECO:0007669"/>
    <property type="project" value="UniProtKB-UniRule"/>
</dbReference>
<evidence type="ECO:0000256" key="3">
    <source>
        <dbReference type="ARBA" id="ARBA00023239"/>
    </source>
</evidence>
<evidence type="ECO:0000256" key="4">
    <source>
        <dbReference type="HAMAP-Rule" id="MF_00470"/>
    </source>
</evidence>
<proteinExistence type="inferred from homology"/>
<dbReference type="SFLD" id="SFLDF00009">
    <property type="entry name" value="o-succinylbenzoate_synthase"/>
    <property type="match status" value="1"/>
</dbReference>
<accession>A0A2U3BC20</accession>
<dbReference type="Gene3D" id="3.20.20.120">
    <property type="entry name" value="Enolase-like C-terminal domain"/>
    <property type="match status" value="1"/>
</dbReference>
<dbReference type="SFLD" id="SFLDG00180">
    <property type="entry name" value="muconate_cycloisomerase"/>
    <property type="match status" value="1"/>
</dbReference>
<feature type="active site" description="Proton acceptor" evidence="4">
    <location>
        <position position="242"/>
    </location>
</feature>
<gene>
    <name evidence="4" type="primary">menC</name>
    <name evidence="8" type="ORF">DI392_04010</name>
</gene>
<dbReference type="HAMAP" id="MF_00470">
    <property type="entry name" value="MenC_1"/>
    <property type="match status" value="1"/>
</dbReference>
<reference evidence="8 9" key="1">
    <citation type="submission" date="2018-05" db="EMBL/GenBank/DDBJ databases">
        <title>Vibrio limimaris sp. nov., isolated from marine sediment.</title>
        <authorList>
            <person name="Li C.-M."/>
        </authorList>
    </citation>
    <scope>NUCLEOTIDE SEQUENCE [LARGE SCALE GENOMIC DNA]</scope>
    <source>
        <strain evidence="8 9">E4404</strain>
    </source>
</reference>
<dbReference type="CDD" id="cd03320">
    <property type="entry name" value="OSBS"/>
    <property type="match status" value="1"/>
</dbReference>
<dbReference type="GO" id="GO:0009234">
    <property type="term" value="P:menaquinone biosynthetic process"/>
    <property type="evidence" value="ECO:0007669"/>
    <property type="project" value="UniProtKB-UniRule"/>
</dbReference>
<dbReference type="Pfam" id="PF13378">
    <property type="entry name" value="MR_MLE_C"/>
    <property type="match status" value="1"/>
</dbReference>
<feature type="active site" description="Proton donor" evidence="4">
    <location>
        <position position="136"/>
    </location>
</feature>
<dbReference type="Gene3D" id="3.30.390.10">
    <property type="entry name" value="Enolase-like, N-terminal domain"/>
    <property type="match status" value="1"/>
</dbReference>
<keyword evidence="2 4" id="KW-0460">Magnesium</keyword>
<comment type="pathway">
    <text evidence="4">Quinol/quinone metabolism; menaquinone biosynthesis.</text>
</comment>
<dbReference type="EC" id="4.2.1.113" evidence="4 5"/>
<dbReference type="UniPathway" id="UPA01057">
    <property type="reaction ID" value="UER00165"/>
</dbReference>
<dbReference type="OrthoDB" id="3725747at2"/>
<evidence type="ECO:0000259" key="6">
    <source>
        <dbReference type="Pfam" id="PF13378"/>
    </source>
</evidence>
<dbReference type="RefSeq" id="WP_109318623.1">
    <property type="nucleotide sequence ID" value="NZ_QFWT01000002.1"/>
</dbReference>
<evidence type="ECO:0000256" key="1">
    <source>
        <dbReference type="ARBA" id="ARBA00022723"/>
    </source>
</evidence>
<keyword evidence="1 4" id="KW-0479">Metal-binding</keyword>
<comment type="cofactor">
    <cofactor evidence="4">
        <name>a divalent metal cation</name>
        <dbReference type="ChEBI" id="CHEBI:60240"/>
    </cofactor>
</comment>
<comment type="similarity">
    <text evidence="4">Belongs to the mandelate racemase/muconate lactonizing enzyme family. MenC type 1 subfamily.</text>
</comment>
<dbReference type="UniPathway" id="UPA00079"/>
<protein>
    <recommendedName>
        <fullName evidence="4 5">o-succinylbenzoate synthase</fullName>
        <shortName evidence="4">OSB synthase</shortName>
        <shortName evidence="4">OSBS</shortName>
        <ecNumber evidence="4 5">4.2.1.113</ecNumber>
    </recommendedName>
    <alternativeName>
        <fullName evidence="4">4-(2'-carboxyphenyl)-4-oxybutyric acid synthase</fullName>
    </alternativeName>
    <alternativeName>
        <fullName evidence="4">o-succinylbenzoic acid synthase</fullName>
    </alternativeName>
</protein>
<feature type="domain" description="Enolase C-terminal" evidence="6">
    <location>
        <begin position="132"/>
        <end position="279"/>
    </location>
</feature>
<comment type="function">
    <text evidence="4">Converts 2-succinyl-6-hydroxy-2,4-cyclohexadiene-1-carboxylate (SHCHC) to 2-succinylbenzoate (OSB).</text>
</comment>
<evidence type="ECO:0000313" key="8">
    <source>
        <dbReference type="EMBL" id="PWI34285.1"/>
    </source>
</evidence>
<feature type="binding site" evidence="4">
    <location>
        <position position="164"/>
    </location>
    <ligand>
        <name>Mg(2+)</name>
        <dbReference type="ChEBI" id="CHEBI:18420"/>
    </ligand>
</feature>
<feature type="binding site" evidence="4">
    <location>
        <position position="216"/>
    </location>
    <ligand>
        <name>Mg(2+)</name>
        <dbReference type="ChEBI" id="CHEBI:18420"/>
    </ligand>
</feature>
<dbReference type="SUPFAM" id="SSF51604">
    <property type="entry name" value="Enolase C-terminal domain-like"/>
    <property type="match status" value="1"/>
</dbReference>
<sequence length="330" mass="36952">MRQAKLYRYRLPMDSGFVLRDNKLTEREGWIVELTQDGQTGYGEIAPLPGFSVETAEEAGLQAQLQLELWVKGTEFTYDEQYPSVAFALSMAVCELKGELPQEGNYFAAPLCTGDPDGMMPLLNMIPSERKVAKVKVGMYEPIRDGMIVNLFLESMPELMLRLDSNRSWTAEQASKFASYINPSFRHRIEYLEEPCKEPGKSFSFAIETGIAIAWDETLQQAVREPGFDLTELTGAKVIVIKPTLIGSVPRCISLIEQANRQGMGVVISSSIESSLALNQLARLAKWQTPDQVPGLDTMRFYQAQLEVTWPGCELPVQSLADQELVWSSH</sequence>
<dbReference type="SFLD" id="SFLDS00001">
    <property type="entry name" value="Enolase"/>
    <property type="match status" value="1"/>
</dbReference>
<dbReference type="NCBIfam" id="TIGR01927">
    <property type="entry name" value="menC_gam_Gplu"/>
    <property type="match status" value="1"/>
</dbReference>
<dbReference type="InterPro" id="IPR010196">
    <property type="entry name" value="OSB_synthase_MenC1"/>
</dbReference>